<comment type="caution">
    <text evidence="1">The sequence shown here is derived from an EMBL/GenBank/DDBJ whole genome shotgun (WGS) entry which is preliminary data.</text>
</comment>
<sequence length="120" mass="12534">MGTQFKDAATEIEYAQMMILATLVVVVASIVRLVTAIWAGGITAGAVAARLAQQRMRITLIYRQLPQAMLRYAAVDFATGAGLSMKVTDTSGRETGPSCPPAATACDLRRADDAQGAAGS</sequence>
<evidence type="ECO:0000313" key="2">
    <source>
        <dbReference type="Proteomes" id="UP000295258"/>
    </source>
</evidence>
<proteinExistence type="predicted"/>
<name>A0A4R4VEY1_9ACTN</name>
<dbReference type="Proteomes" id="UP000295258">
    <property type="component" value="Unassembled WGS sequence"/>
</dbReference>
<gene>
    <name evidence="1" type="ORF">E1292_28230</name>
</gene>
<accession>A0A4R4VEY1</accession>
<organism evidence="1 2">
    <name type="scientific">Nonomuraea deserti</name>
    <dbReference type="NCBI Taxonomy" id="1848322"/>
    <lineage>
        <taxon>Bacteria</taxon>
        <taxon>Bacillati</taxon>
        <taxon>Actinomycetota</taxon>
        <taxon>Actinomycetes</taxon>
        <taxon>Streptosporangiales</taxon>
        <taxon>Streptosporangiaceae</taxon>
        <taxon>Nonomuraea</taxon>
    </lineage>
</organism>
<reference evidence="1 2" key="1">
    <citation type="submission" date="2019-03" db="EMBL/GenBank/DDBJ databases">
        <title>Draft genome sequences of novel Actinobacteria.</title>
        <authorList>
            <person name="Sahin N."/>
            <person name="Ay H."/>
            <person name="Saygin H."/>
        </authorList>
    </citation>
    <scope>NUCLEOTIDE SEQUENCE [LARGE SCALE GENOMIC DNA]</scope>
    <source>
        <strain evidence="1 2">KC310</strain>
    </source>
</reference>
<dbReference type="EMBL" id="SMKO01000090">
    <property type="protein sequence ID" value="TDD00634.1"/>
    <property type="molecule type" value="Genomic_DNA"/>
</dbReference>
<keyword evidence="2" id="KW-1185">Reference proteome</keyword>
<dbReference type="RefSeq" id="WP_132598288.1">
    <property type="nucleotide sequence ID" value="NZ_SMKO01000090.1"/>
</dbReference>
<dbReference type="AlphaFoldDB" id="A0A4R4VEY1"/>
<evidence type="ECO:0000313" key="1">
    <source>
        <dbReference type="EMBL" id="TDD00634.1"/>
    </source>
</evidence>
<protein>
    <submittedName>
        <fullName evidence="1">Uncharacterized protein</fullName>
    </submittedName>
</protein>